<protein>
    <submittedName>
        <fullName evidence="1">Uncharacterized protein</fullName>
    </submittedName>
</protein>
<sequence length="200" mass="22490">MEGCIFCDFKILDMSGTSLKLLSINTIVFPIMVGGIGLKKCEIKVACPSLVSLDFIGPFAWDFSFQKLNSLQNVFIYLETMPQKTPVAQCQHVTHKILEGLHNIKVLKLAGEFLEACVLAVPFHHLKSLNLSVFTVCWNVQSIINLLNFSPNLEALKIFSEWCEPSKCFHIPNKAISCLTCHLKVVELGEFEGNENEVEW</sequence>
<keyword evidence="2" id="KW-1185">Reference proteome</keyword>
<reference evidence="2" key="1">
    <citation type="journal article" date="2023" name="G3 (Bethesda)">
        <title>Genome assembly and association tests identify interacting loci associated with vigor, precocity, and sex in interspecific pistachio rootstocks.</title>
        <authorList>
            <person name="Palmer W."/>
            <person name="Jacygrad E."/>
            <person name="Sagayaradj S."/>
            <person name="Cavanaugh K."/>
            <person name="Han R."/>
            <person name="Bertier L."/>
            <person name="Beede B."/>
            <person name="Kafkas S."/>
            <person name="Golino D."/>
            <person name="Preece J."/>
            <person name="Michelmore R."/>
        </authorList>
    </citation>
    <scope>NUCLEOTIDE SEQUENCE [LARGE SCALE GENOMIC DNA]</scope>
</reference>
<dbReference type="Proteomes" id="UP001163603">
    <property type="component" value="Chromosome 1"/>
</dbReference>
<evidence type="ECO:0000313" key="2">
    <source>
        <dbReference type="Proteomes" id="UP001163603"/>
    </source>
</evidence>
<dbReference type="EMBL" id="CM047736">
    <property type="protein sequence ID" value="KAJ0054637.1"/>
    <property type="molecule type" value="Genomic_DNA"/>
</dbReference>
<organism evidence="1 2">
    <name type="scientific">Pistacia integerrima</name>
    <dbReference type="NCBI Taxonomy" id="434235"/>
    <lineage>
        <taxon>Eukaryota</taxon>
        <taxon>Viridiplantae</taxon>
        <taxon>Streptophyta</taxon>
        <taxon>Embryophyta</taxon>
        <taxon>Tracheophyta</taxon>
        <taxon>Spermatophyta</taxon>
        <taxon>Magnoliopsida</taxon>
        <taxon>eudicotyledons</taxon>
        <taxon>Gunneridae</taxon>
        <taxon>Pentapetalae</taxon>
        <taxon>rosids</taxon>
        <taxon>malvids</taxon>
        <taxon>Sapindales</taxon>
        <taxon>Anacardiaceae</taxon>
        <taxon>Pistacia</taxon>
    </lineage>
</organism>
<name>A0ACC0ZSF2_9ROSI</name>
<proteinExistence type="predicted"/>
<gene>
    <name evidence="1" type="ORF">Pint_02486</name>
</gene>
<accession>A0ACC0ZSF2</accession>
<comment type="caution">
    <text evidence="1">The sequence shown here is derived from an EMBL/GenBank/DDBJ whole genome shotgun (WGS) entry which is preliminary data.</text>
</comment>
<evidence type="ECO:0000313" key="1">
    <source>
        <dbReference type="EMBL" id="KAJ0054637.1"/>
    </source>
</evidence>